<dbReference type="PANTHER" id="PTHR33908">
    <property type="entry name" value="MANNOSYLTRANSFERASE YKCB-RELATED"/>
    <property type="match status" value="1"/>
</dbReference>
<feature type="transmembrane region" description="Helical" evidence="8">
    <location>
        <begin position="261"/>
        <end position="284"/>
    </location>
</feature>
<dbReference type="InterPro" id="IPR038731">
    <property type="entry name" value="RgtA/B/C-like"/>
</dbReference>
<evidence type="ECO:0000256" key="4">
    <source>
        <dbReference type="ARBA" id="ARBA00022679"/>
    </source>
</evidence>
<evidence type="ECO:0000313" key="11">
    <source>
        <dbReference type="Proteomes" id="UP000269154"/>
    </source>
</evidence>
<keyword evidence="2" id="KW-1003">Cell membrane</keyword>
<feature type="transmembrane region" description="Helical" evidence="8">
    <location>
        <begin position="142"/>
        <end position="160"/>
    </location>
</feature>
<evidence type="ECO:0000256" key="3">
    <source>
        <dbReference type="ARBA" id="ARBA00022676"/>
    </source>
</evidence>
<feature type="transmembrane region" description="Helical" evidence="8">
    <location>
        <begin position="172"/>
        <end position="189"/>
    </location>
</feature>
<name>A0A3N6RGT7_9CYAN</name>
<accession>A0A3N6RGT7</accession>
<dbReference type="GO" id="GO:0016763">
    <property type="term" value="F:pentosyltransferase activity"/>
    <property type="evidence" value="ECO:0007669"/>
    <property type="project" value="TreeGrafter"/>
</dbReference>
<keyword evidence="6 8" id="KW-1133">Transmembrane helix</keyword>
<dbReference type="EMBL" id="RCBY01000193">
    <property type="protein sequence ID" value="RQH29328.1"/>
    <property type="molecule type" value="Genomic_DNA"/>
</dbReference>
<dbReference type="InterPro" id="IPR050297">
    <property type="entry name" value="LipidA_mod_glycosyltrf_83"/>
</dbReference>
<feature type="domain" description="Glycosyltransferase RgtA/B/C/D-like" evidence="9">
    <location>
        <begin position="123"/>
        <end position="281"/>
    </location>
</feature>
<feature type="transmembrane region" description="Helical" evidence="8">
    <location>
        <begin position="357"/>
        <end position="378"/>
    </location>
</feature>
<feature type="transmembrane region" description="Helical" evidence="8">
    <location>
        <begin position="390"/>
        <end position="413"/>
    </location>
</feature>
<evidence type="ECO:0000313" key="10">
    <source>
        <dbReference type="EMBL" id="RQH29328.1"/>
    </source>
</evidence>
<keyword evidence="4" id="KW-0808">Transferase</keyword>
<dbReference type="Proteomes" id="UP000269154">
    <property type="component" value="Unassembled WGS sequence"/>
</dbReference>
<keyword evidence="3" id="KW-0328">Glycosyltransferase</keyword>
<evidence type="ECO:0000259" key="9">
    <source>
        <dbReference type="Pfam" id="PF13231"/>
    </source>
</evidence>
<protein>
    <recommendedName>
        <fullName evidence="9">Glycosyltransferase RgtA/B/C/D-like domain-containing protein</fullName>
    </recommendedName>
</protein>
<feature type="transmembrane region" description="Helical" evidence="8">
    <location>
        <begin position="220"/>
        <end position="249"/>
    </location>
</feature>
<evidence type="ECO:0000256" key="7">
    <source>
        <dbReference type="ARBA" id="ARBA00023136"/>
    </source>
</evidence>
<evidence type="ECO:0000256" key="8">
    <source>
        <dbReference type="SAM" id="Phobius"/>
    </source>
</evidence>
<keyword evidence="5 8" id="KW-0812">Transmembrane</keyword>
<evidence type="ECO:0000256" key="2">
    <source>
        <dbReference type="ARBA" id="ARBA00022475"/>
    </source>
</evidence>
<comment type="subcellular location">
    <subcellularLocation>
        <location evidence="1">Cell membrane</location>
        <topology evidence="1">Multi-pass membrane protein</topology>
    </subcellularLocation>
</comment>
<comment type="caution">
    <text evidence="10">The sequence shown here is derived from an EMBL/GenBank/DDBJ whole genome shotgun (WGS) entry which is preliminary data.</text>
</comment>
<feature type="transmembrane region" description="Helical" evidence="8">
    <location>
        <begin position="419"/>
        <end position="439"/>
    </location>
</feature>
<evidence type="ECO:0000256" key="6">
    <source>
        <dbReference type="ARBA" id="ARBA00022989"/>
    </source>
</evidence>
<feature type="transmembrane region" description="Helical" evidence="8">
    <location>
        <begin position="334"/>
        <end position="351"/>
    </location>
</feature>
<dbReference type="GO" id="GO:0009103">
    <property type="term" value="P:lipopolysaccharide biosynthetic process"/>
    <property type="evidence" value="ECO:0007669"/>
    <property type="project" value="UniProtKB-ARBA"/>
</dbReference>
<dbReference type="Pfam" id="PF13231">
    <property type="entry name" value="PMT_2"/>
    <property type="match status" value="1"/>
</dbReference>
<proteinExistence type="predicted"/>
<dbReference type="AlphaFoldDB" id="A0A3N6RGT7"/>
<feature type="transmembrane region" description="Helical" evidence="8">
    <location>
        <begin position="40"/>
        <end position="59"/>
    </location>
</feature>
<evidence type="ECO:0000256" key="5">
    <source>
        <dbReference type="ARBA" id="ARBA00022692"/>
    </source>
</evidence>
<organism evidence="10 11">
    <name type="scientific">Okeania hirsuta</name>
    <dbReference type="NCBI Taxonomy" id="1458930"/>
    <lineage>
        <taxon>Bacteria</taxon>
        <taxon>Bacillati</taxon>
        <taxon>Cyanobacteriota</taxon>
        <taxon>Cyanophyceae</taxon>
        <taxon>Oscillatoriophycideae</taxon>
        <taxon>Oscillatoriales</taxon>
        <taxon>Microcoleaceae</taxon>
        <taxon>Okeania</taxon>
    </lineage>
</organism>
<dbReference type="RefSeq" id="WP_124146130.1">
    <property type="nucleotide sequence ID" value="NZ_CAWOKI010000141.1"/>
</dbReference>
<keyword evidence="7 8" id="KW-0472">Membrane</keyword>
<sequence length="556" mass="63221">MGKGTPDMETGKQNKNLILSLFRREVHQYQQTEPSIPNSWKVLIVVILLLRIFLSFANLDQKPYNADEVRGFYRIAGYTRTQIVEEVFNGEIISAEKILTYQVPTSAKGLPDTMSALAGNSEHTPLYYVLCRFVISIFKDPFAARVLSVILGFTCLPAVYWLCYELFGSRSVGWIAVGLISVSPYQILLSQGARQYSLFGLATLICTIALLRAMRKNDKLSWVICTLTFIFGFYSHLFFVFVAFGYCLYILSLGLKQIRSYLVPFLVSMSVAFVAFLPWIIVILTSINEIQEKTQWVSSRNSNISILIRGLLNSLGSCFLNWNNSVPRIEPYSSYLIFGLVVISLYFLIRFTPRRVWSLVVISIVLTPLVLVTADLILGGGRSLQSRYLLPSLLFVQISVAYFLTKCIIFSFYAWEKVFWRFAYLTMVFVGVISAITIAKTPGWDYLEQGRTANALNLKMAPLINVANRPVVMSEATHSFVLGLSHLVNKDVDFQVINDVEASEFSSYFNIPELAQKYEEVFIYLPDKQFKSFVEQEQGGELESVFDNKLYRLKRA</sequence>
<gene>
    <name evidence="10" type="ORF">D5R40_24745</name>
</gene>
<keyword evidence="11" id="KW-1185">Reference proteome</keyword>
<dbReference type="GO" id="GO:0005886">
    <property type="term" value="C:plasma membrane"/>
    <property type="evidence" value="ECO:0007669"/>
    <property type="project" value="UniProtKB-SubCell"/>
</dbReference>
<evidence type="ECO:0000256" key="1">
    <source>
        <dbReference type="ARBA" id="ARBA00004651"/>
    </source>
</evidence>
<dbReference type="PANTHER" id="PTHR33908:SF11">
    <property type="entry name" value="MEMBRANE PROTEIN"/>
    <property type="match status" value="1"/>
</dbReference>
<reference evidence="10 11" key="1">
    <citation type="journal article" date="2018" name="ACS Chem. Biol.">
        <title>Ketoreductase domain dysfunction expands chemodiversity: malyngamide biosynthesis in the cyanobacterium Okeania hirsuta.</title>
        <authorList>
            <person name="Moss N.A."/>
            <person name="Leao T."/>
            <person name="Rankin M."/>
            <person name="McCullough T.M."/>
            <person name="Qu P."/>
            <person name="Korobeynikov A."/>
            <person name="Smith J.L."/>
            <person name="Gerwick L."/>
            <person name="Gerwick W.H."/>
        </authorList>
    </citation>
    <scope>NUCLEOTIDE SEQUENCE [LARGE SCALE GENOMIC DNA]</scope>
    <source>
        <strain evidence="10 11">PAB10Feb10-1</strain>
    </source>
</reference>
<feature type="transmembrane region" description="Helical" evidence="8">
    <location>
        <begin position="196"/>
        <end position="214"/>
    </location>
</feature>